<reference evidence="9" key="1">
    <citation type="journal article" date="2019" name="Int. J. Syst. Evol. Microbiol.">
        <title>The Global Catalogue of Microorganisms (GCM) 10K type strain sequencing project: providing services to taxonomists for standard genome sequencing and annotation.</title>
        <authorList>
            <consortium name="The Broad Institute Genomics Platform"/>
            <consortium name="The Broad Institute Genome Sequencing Center for Infectious Disease"/>
            <person name="Wu L."/>
            <person name="Ma J."/>
        </authorList>
    </citation>
    <scope>NUCLEOTIDE SEQUENCE [LARGE SCALE GENOMIC DNA]</scope>
    <source>
        <strain evidence="9">CGMCC 1.15053</strain>
    </source>
</reference>
<dbReference type="SUPFAM" id="SSF63965">
    <property type="entry name" value="Precorrin-8X methylmutase CbiC/CobH"/>
    <property type="match status" value="1"/>
</dbReference>
<dbReference type="Pfam" id="PF01903">
    <property type="entry name" value="CbiX"/>
    <property type="match status" value="2"/>
</dbReference>
<dbReference type="EMBL" id="JBHSOH010000002">
    <property type="protein sequence ID" value="MFC5846832.1"/>
    <property type="molecule type" value="Genomic_DNA"/>
</dbReference>
<dbReference type="Proteomes" id="UP001595979">
    <property type="component" value="Unassembled WGS sequence"/>
</dbReference>
<dbReference type="Gene3D" id="3.40.50.1400">
    <property type="match status" value="2"/>
</dbReference>
<feature type="domain" description="Cobalamin biosynthesis precorrin-8X methylmutase CobH/CbiC" evidence="7">
    <location>
        <begin position="314"/>
        <end position="508"/>
    </location>
</feature>
<dbReference type="PANTHER" id="PTHR43588:SF1">
    <property type="entry name" value="COBALT-PRECORRIN-8 METHYLMUTASE"/>
    <property type="match status" value="1"/>
</dbReference>
<dbReference type="RefSeq" id="WP_380045307.1">
    <property type="nucleotide sequence ID" value="NZ_JBHSOH010000002.1"/>
</dbReference>
<dbReference type="Gene3D" id="3.40.50.10230">
    <property type="entry name" value="Cobalamin biosynthesis CobH/CbiC, precorrin-8X methylmutase"/>
    <property type="match status" value="1"/>
</dbReference>
<comment type="caution">
    <text evidence="8">The sequence shown here is derived from an EMBL/GenBank/DDBJ whole genome shotgun (WGS) entry which is preliminary data.</text>
</comment>
<dbReference type="GO" id="GO:0016993">
    <property type="term" value="F:precorrin-8X methylmutase activity"/>
    <property type="evidence" value="ECO:0007669"/>
    <property type="project" value="UniProtKB-EC"/>
</dbReference>
<keyword evidence="9" id="KW-1185">Reference proteome</keyword>
<proteinExistence type="inferred from homology"/>
<evidence type="ECO:0000313" key="9">
    <source>
        <dbReference type="Proteomes" id="UP001595979"/>
    </source>
</evidence>
<evidence type="ECO:0000256" key="5">
    <source>
        <dbReference type="ARBA" id="ARBA00023235"/>
    </source>
</evidence>
<dbReference type="InterPro" id="IPR002762">
    <property type="entry name" value="CbiX-like"/>
</dbReference>
<comment type="similarity">
    <text evidence="2">Belongs to the CobH/CbiC family.</text>
</comment>
<evidence type="ECO:0000259" key="7">
    <source>
        <dbReference type="Pfam" id="PF02570"/>
    </source>
</evidence>
<dbReference type="EC" id="5.4.99.61" evidence="8"/>
<comment type="pathway">
    <text evidence="1">Cofactor biosynthesis; adenosylcobalamin biosynthesis.</text>
</comment>
<keyword evidence="4" id="KW-0479">Metal-binding</keyword>
<name>A0ABW1DDR7_9DEIO</name>
<evidence type="ECO:0000256" key="4">
    <source>
        <dbReference type="ARBA" id="ARBA00022723"/>
    </source>
</evidence>
<evidence type="ECO:0000256" key="3">
    <source>
        <dbReference type="ARBA" id="ARBA00022573"/>
    </source>
</evidence>
<dbReference type="Pfam" id="PF02570">
    <property type="entry name" value="CbiC"/>
    <property type="match status" value="1"/>
</dbReference>
<dbReference type="InterPro" id="IPR003722">
    <property type="entry name" value="Cbl_synth_CobH/CbiC"/>
</dbReference>
<protein>
    <submittedName>
        <fullName evidence="8">Precorrin-8X methylmutase</fullName>
        <ecNumber evidence="8">5.4.99.61</ecNumber>
    </submittedName>
</protein>
<keyword evidence="6" id="KW-0456">Lyase</keyword>
<dbReference type="PANTHER" id="PTHR43588">
    <property type="entry name" value="COBALT-PRECORRIN-8 METHYLMUTASE"/>
    <property type="match status" value="1"/>
</dbReference>
<dbReference type="CDD" id="cd03414">
    <property type="entry name" value="CbiX_SirB_C"/>
    <property type="match status" value="1"/>
</dbReference>
<keyword evidence="3" id="KW-0169">Cobalamin biosynthesis</keyword>
<sequence length="540" mass="56773">MSADPADYAILLAAHGSRDPASAAQFEQLVAEVRKLEPGRIVTHGFLEFNTPTLDEAARAAVAAGAREVVMVPGVLLAATHAKNDLPTELKVLREEHPGVAFHSGAALDLHPLLLEVCRERLIAAEAAAPGEVRRDRTLLLVAGRGTTDPDANGDVHKLARFLEEGLGYGASLVGYTGTAKPDLPTALGRAAALGFERVVVLPYLLFGGVLLNRVNAAVAAAAERWPRTGFLAAGPLGPDPKVAQVFLERAHEGVRGEGHMNCSLCKYRVAVVGYEGQVGAPQVGHHGGVRGLLARAEAPAAPRRMPPYEPHPIEAASFGIIAGLRDWDAVNPSDRYAMQRLVHTAGDPGIVDDLYFSPGATEAGVMAILRGLTVVTDVTMVQSGLKRQNLKDLGVNVWCGVHDPETHLLSGETGLTRSASGIRRAYERFGNDCIVAIGDAPTAIFEAVRLIRERHWRPGLVIGLPVGFVGTQESKAALRGCLSVPRITNAGTRGGSPWASSVVNALMIEAQNRLAAVGAAQAEAAPTESAQTKSAQGGA</sequence>
<keyword evidence="5 8" id="KW-0413">Isomerase</keyword>
<accession>A0ABW1DDR7</accession>
<dbReference type="CDD" id="cd03416">
    <property type="entry name" value="CbiX_SirB_N"/>
    <property type="match status" value="1"/>
</dbReference>
<dbReference type="SUPFAM" id="SSF53800">
    <property type="entry name" value="Chelatase"/>
    <property type="match status" value="1"/>
</dbReference>
<evidence type="ECO:0000256" key="6">
    <source>
        <dbReference type="ARBA" id="ARBA00023239"/>
    </source>
</evidence>
<evidence type="ECO:0000256" key="2">
    <source>
        <dbReference type="ARBA" id="ARBA00009774"/>
    </source>
</evidence>
<gene>
    <name evidence="8" type="ORF">ACFPQ6_00780</name>
</gene>
<evidence type="ECO:0000313" key="8">
    <source>
        <dbReference type="EMBL" id="MFC5846832.1"/>
    </source>
</evidence>
<evidence type="ECO:0000256" key="1">
    <source>
        <dbReference type="ARBA" id="ARBA00004953"/>
    </source>
</evidence>
<organism evidence="8 9">
    <name type="scientific">Deinococcus petrolearius</name>
    <dbReference type="NCBI Taxonomy" id="1751295"/>
    <lineage>
        <taxon>Bacteria</taxon>
        <taxon>Thermotogati</taxon>
        <taxon>Deinococcota</taxon>
        <taxon>Deinococci</taxon>
        <taxon>Deinococcales</taxon>
        <taxon>Deinococcaceae</taxon>
        <taxon>Deinococcus</taxon>
    </lineage>
</organism>
<dbReference type="InterPro" id="IPR036588">
    <property type="entry name" value="CobH/CbiC_sf"/>
</dbReference>